<sequence length="265" mass="29771">MSVKSPEKNSASDPILCKTSRRRSHQKLLRIIFTDHDATDSDTSSDEDDDAEKPRRQGKVKKHITEITMNLPFSHQSTSSSSLACFKKHDRSILKRPKKSPSRCCHNKYRGVRRRPWGRWAAEIRDPIRRKRLWLGTYDTAEEAASVYDKAAIKLKGDNAVTNFPKSFATGRETRPVTVVHTQPSTTEGFAPSMASPTSVLAYDSDYSTVAAAFGGFCFGEVDALGFDIEIPVTEMNVVVGFDHKKSESGEFEDFDVDEFLTWPD</sequence>
<dbReference type="FunFam" id="3.30.730.10:FF:000001">
    <property type="entry name" value="Ethylene-responsive transcription factor 2"/>
    <property type="match status" value="1"/>
</dbReference>
<feature type="domain" description="AP2/ERF" evidence="7">
    <location>
        <begin position="108"/>
        <end position="165"/>
    </location>
</feature>
<evidence type="ECO:0000259" key="7">
    <source>
        <dbReference type="PROSITE" id="PS51032"/>
    </source>
</evidence>
<dbReference type="EMBL" id="JAWXYG010000003">
    <property type="protein sequence ID" value="KAK4278505.1"/>
    <property type="molecule type" value="Genomic_DNA"/>
</dbReference>
<name>A0AAE1MWE7_9FABA</name>
<evidence type="ECO:0000256" key="3">
    <source>
        <dbReference type="ARBA" id="ARBA00023125"/>
    </source>
</evidence>
<keyword evidence="9" id="KW-1185">Reference proteome</keyword>
<dbReference type="Proteomes" id="UP001293593">
    <property type="component" value="Unassembled WGS sequence"/>
</dbReference>
<organism evidence="8 9">
    <name type="scientific">Acacia crassicarpa</name>
    <name type="common">northern wattle</name>
    <dbReference type="NCBI Taxonomy" id="499986"/>
    <lineage>
        <taxon>Eukaryota</taxon>
        <taxon>Viridiplantae</taxon>
        <taxon>Streptophyta</taxon>
        <taxon>Embryophyta</taxon>
        <taxon>Tracheophyta</taxon>
        <taxon>Spermatophyta</taxon>
        <taxon>Magnoliopsida</taxon>
        <taxon>eudicotyledons</taxon>
        <taxon>Gunneridae</taxon>
        <taxon>Pentapetalae</taxon>
        <taxon>rosids</taxon>
        <taxon>fabids</taxon>
        <taxon>Fabales</taxon>
        <taxon>Fabaceae</taxon>
        <taxon>Caesalpinioideae</taxon>
        <taxon>mimosoid clade</taxon>
        <taxon>Acacieae</taxon>
        <taxon>Acacia</taxon>
    </lineage>
</organism>
<dbReference type="GO" id="GO:0005634">
    <property type="term" value="C:nucleus"/>
    <property type="evidence" value="ECO:0007669"/>
    <property type="project" value="UniProtKB-SubCell"/>
</dbReference>
<evidence type="ECO:0000256" key="2">
    <source>
        <dbReference type="ARBA" id="ARBA00023015"/>
    </source>
</evidence>
<dbReference type="InterPro" id="IPR016177">
    <property type="entry name" value="DNA-bd_dom_sf"/>
</dbReference>
<gene>
    <name evidence="8" type="ORF">QN277_016343</name>
</gene>
<dbReference type="InterPro" id="IPR001471">
    <property type="entry name" value="AP2/ERF_dom"/>
</dbReference>
<dbReference type="GO" id="GO:0003677">
    <property type="term" value="F:DNA binding"/>
    <property type="evidence" value="ECO:0007669"/>
    <property type="project" value="UniProtKB-KW"/>
</dbReference>
<feature type="region of interest" description="Disordered" evidence="6">
    <location>
        <begin position="1"/>
        <end position="20"/>
    </location>
</feature>
<dbReference type="PROSITE" id="PS51032">
    <property type="entry name" value="AP2_ERF"/>
    <property type="match status" value="1"/>
</dbReference>
<protein>
    <recommendedName>
        <fullName evidence="7">AP2/ERF domain-containing protein</fullName>
    </recommendedName>
</protein>
<dbReference type="SMART" id="SM00380">
    <property type="entry name" value="AP2"/>
    <property type="match status" value="1"/>
</dbReference>
<evidence type="ECO:0000256" key="6">
    <source>
        <dbReference type="SAM" id="MobiDB-lite"/>
    </source>
</evidence>
<dbReference type="Gene3D" id="3.30.730.10">
    <property type="entry name" value="AP2/ERF domain"/>
    <property type="match status" value="1"/>
</dbReference>
<dbReference type="GO" id="GO:0003700">
    <property type="term" value="F:DNA-binding transcription factor activity"/>
    <property type="evidence" value="ECO:0007669"/>
    <property type="project" value="InterPro"/>
</dbReference>
<dbReference type="PIRSF" id="PIRSF038123">
    <property type="entry name" value="PTI6"/>
    <property type="match status" value="1"/>
</dbReference>
<evidence type="ECO:0000256" key="4">
    <source>
        <dbReference type="ARBA" id="ARBA00023163"/>
    </source>
</evidence>
<dbReference type="SUPFAM" id="SSF54171">
    <property type="entry name" value="DNA-binding domain"/>
    <property type="match status" value="1"/>
</dbReference>
<comment type="subcellular location">
    <subcellularLocation>
        <location evidence="1">Nucleus</location>
    </subcellularLocation>
</comment>
<keyword evidence="2" id="KW-0805">Transcription regulation</keyword>
<keyword evidence="4" id="KW-0804">Transcription</keyword>
<dbReference type="PANTHER" id="PTHR31194">
    <property type="entry name" value="SHN SHINE , DNA BINDING / TRANSCRIPTION FACTOR"/>
    <property type="match status" value="1"/>
</dbReference>
<dbReference type="CDD" id="cd00018">
    <property type="entry name" value="AP2"/>
    <property type="match status" value="1"/>
</dbReference>
<proteinExistence type="predicted"/>
<keyword evidence="3" id="KW-0238">DNA-binding</keyword>
<evidence type="ECO:0000313" key="9">
    <source>
        <dbReference type="Proteomes" id="UP001293593"/>
    </source>
</evidence>
<dbReference type="InterPro" id="IPR050913">
    <property type="entry name" value="AP2/ERF_ERF"/>
</dbReference>
<evidence type="ECO:0000256" key="1">
    <source>
        <dbReference type="ARBA" id="ARBA00004123"/>
    </source>
</evidence>
<keyword evidence="5" id="KW-0539">Nucleus</keyword>
<dbReference type="AlphaFoldDB" id="A0AAE1MWE7"/>
<accession>A0AAE1MWE7</accession>
<evidence type="ECO:0000256" key="5">
    <source>
        <dbReference type="ARBA" id="ARBA00023242"/>
    </source>
</evidence>
<dbReference type="PRINTS" id="PR00367">
    <property type="entry name" value="ETHRSPELEMNT"/>
</dbReference>
<comment type="caution">
    <text evidence="8">The sequence shown here is derived from an EMBL/GenBank/DDBJ whole genome shotgun (WGS) entry which is preliminary data.</text>
</comment>
<evidence type="ECO:0000313" key="8">
    <source>
        <dbReference type="EMBL" id="KAK4278505.1"/>
    </source>
</evidence>
<feature type="region of interest" description="Disordered" evidence="6">
    <location>
        <begin position="33"/>
        <end position="62"/>
    </location>
</feature>
<reference evidence="8" key="1">
    <citation type="submission" date="2023-10" db="EMBL/GenBank/DDBJ databases">
        <title>Chromosome-level genome of the transformable northern wattle, Acacia crassicarpa.</title>
        <authorList>
            <person name="Massaro I."/>
            <person name="Sinha N.R."/>
            <person name="Poethig S."/>
            <person name="Leichty A.R."/>
        </authorList>
    </citation>
    <scope>NUCLEOTIDE SEQUENCE</scope>
    <source>
        <strain evidence="8">Acra3RX</strain>
        <tissue evidence="8">Leaf</tissue>
    </source>
</reference>
<dbReference type="PANTHER" id="PTHR31194:SF166">
    <property type="entry name" value="PATHOGENESIS-RELATED GENES TRANSCRIPTIONAL ACTIVATOR PTI6"/>
    <property type="match status" value="1"/>
</dbReference>
<dbReference type="Pfam" id="PF00847">
    <property type="entry name" value="AP2"/>
    <property type="match status" value="1"/>
</dbReference>
<dbReference type="InterPro" id="IPR036955">
    <property type="entry name" value="AP2/ERF_dom_sf"/>
</dbReference>